<evidence type="ECO:0000313" key="4">
    <source>
        <dbReference type="EMBL" id="GEK81713.1"/>
    </source>
</evidence>
<dbReference type="Proteomes" id="UP000522688">
    <property type="component" value="Unassembled WGS sequence"/>
</dbReference>
<gene>
    <name evidence="5" type="ORF">FB463_000794</name>
    <name evidence="4" type="ORF">FFA01_00220</name>
</gene>
<comment type="caution">
    <text evidence="5">The sequence shown here is derived from an EMBL/GenBank/DDBJ whole genome shotgun (WGS) entry which is preliminary data.</text>
</comment>
<protein>
    <submittedName>
        <fullName evidence="5">Uncharacterized protein (DUF58 family)</fullName>
    </submittedName>
</protein>
<reference evidence="4 6" key="1">
    <citation type="submission" date="2019-07" db="EMBL/GenBank/DDBJ databases">
        <title>Whole genome shotgun sequence of Frigoribacterium faeni NBRC 103066.</title>
        <authorList>
            <person name="Hosoyama A."/>
            <person name="Uohara A."/>
            <person name="Ohji S."/>
            <person name="Ichikawa N."/>
        </authorList>
    </citation>
    <scope>NUCLEOTIDE SEQUENCE [LARGE SCALE GENOMIC DNA]</scope>
    <source>
        <strain evidence="4 6">NBRC 103066</strain>
    </source>
</reference>
<keyword evidence="6" id="KW-1185">Reference proteome</keyword>
<dbReference type="EMBL" id="BJUV01000001">
    <property type="protein sequence ID" value="GEK81713.1"/>
    <property type="molecule type" value="Genomic_DNA"/>
</dbReference>
<dbReference type="Proteomes" id="UP000321154">
    <property type="component" value="Unassembled WGS sequence"/>
</dbReference>
<reference evidence="5 7" key="2">
    <citation type="submission" date="2020-07" db="EMBL/GenBank/DDBJ databases">
        <title>Sequencing the genomes of 1000 actinobacteria strains.</title>
        <authorList>
            <person name="Klenk H.-P."/>
        </authorList>
    </citation>
    <scope>NUCLEOTIDE SEQUENCE [LARGE SCALE GENOMIC DNA]</scope>
    <source>
        <strain evidence="5 7">DSM 10309</strain>
    </source>
</reference>
<evidence type="ECO:0000313" key="5">
    <source>
        <dbReference type="EMBL" id="MBA8812570.1"/>
    </source>
</evidence>
<dbReference type="PANTHER" id="PTHR34351">
    <property type="entry name" value="SLR1927 PROTEIN-RELATED"/>
    <property type="match status" value="1"/>
</dbReference>
<evidence type="ECO:0000313" key="6">
    <source>
        <dbReference type="Proteomes" id="UP000321154"/>
    </source>
</evidence>
<proteinExistence type="predicted"/>
<name>A0A7W3JGT1_9MICO</name>
<dbReference type="PANTHER" id="PTHR34351:SF1">
    <property type="entry name" value="SLR1927 PROTEIN"/>
    <property type="match status" value="1"/>
</dbReference>
<dbReference type="InterPro" id="IPR002881">
    <property type="entry name" value="DUF58"/>
</dbReference>
<dbReference type="OrthoDB" id="9812729at2"/>
<dbReference type="RefSeq" id="WP_146851684.1">
    <property type="nucleotide sequence ID" value="NZ_BAAAHR010000002.1"/>
</dbReference>
<evidence type="ECO:0000313" key="7">
    <source>
        <dbReference type="Proteomes" id="UP000522688"/>
    </source>
</evidence>
<keyword evidence="2" id="KW-0812">Transmembrane</keyword>
<sequence>MNASRTGRRGADDGGVTGAGRGRAATKASPRSETRADSSSLTGTQGLTNARTRLVGQRTGPVADAIVVAVKVLRAVRRGSTALWRGASSVVTPLGWTVLLLVPIGLAGGRLLGWVELLTIGLAALVMIALAALFLIGRTAVDIDLVVPHERVSVGEPASGEVRVANPSRRRVLGVTVEIPVGDALVEVGLPGLRSGDAVAESFPVPTGRRGVVRIGPARTVRGDAVGLVRRELEWATVTELFVHPATIGIPSTSTGLIRDLEGSPTRDLAPDDLSFHALREYQPGDERRNIHWKSTAKAGAYMVRQFDASRRSHLVIALSLATSDFATDEEFELAVSAAGSLGARAIRDAREVSVVVSERTPDFAKRKTLAVRALSTITRNRLLDDLAVVERAESALVITDVARVARDRVAGISVAFLVVGSTTSLAEMRGAALQFPLGVEVVAIVCDPEAVPGLRRVADLTVLTIGYLDDLQKSLSRVAAS</sequence>
<keyword evidence="2" id="KW-1133">Transmembrane helix</keyword>
<dbReference type="AlphaFoldDB" id="A0A7W3JGT1"/>
<dbReference type="Pfam" id="PF01882">
    <property type="entry name" value="DUF58"/>
    <property type="match status" value="1"/>
</dbReference>
<evidence type="ECO:0000256" key="1">
    <source>
        <dbReference type="SAM" id="MobiDB-lite"/>
    </source>
</evidence>
<organism evidence="5 7">
    <name type="scientific">Frigoribacterium faeni</name>
    <dbReference type="NCBI Taxonomy" id="145483"/>
    <lineage>
        <taxon>Bacteria</taxon>
        <taxon>Bacillati</taxon>
        <taxon>Actinomycetota</taxon>
        <taxon>Actinomycetes</taxon>
        <taxon>Micrococcales</taxon>
        <taxon>Microbacteriaceae</taxon>
        <taxon>Frigoribacterium</taxon>
    </lineage>
</organism>
<accession>A0A7W3JGT1</accession>
<dbReference type="EMBL" id="JACGWW010000001">
    <property type="protein sequence ID" value="MBA8812570.1"/>
    <property type="molecule type" value="Genomic_DNA"/>
</dbReference>
<feature type="region of interest" description="Disordered" evidence="1">
    <location>
        <begin position="1"/>
        <end position="44"/>
    </location>
</feature>
<evidence type="ECO:0000259" key="3">
    <source>
        <dbReference type="Pfam" id="PF01882"/>
    </source>
</evidence>
<evidence type="ECO:0000256" key="2">
    <source>
        <dbReference type="SAM" id="Phobius"/>
    </source>
</evidence>
<feature type="transmembrane region" description="Helical" evidence="2">
    <location>
        <begin position="82"/>
        <end position="106"/>
    </location>
</feature>
<feature type="domain" description="DUF58" evidence="3">
    <location>
        <begin position="279"/>
        <end position="360"/>
    </location>
</feature>
<feature type="transmembrane region" description="Helical" evidence="2">
    <location>
        <begin position="112"/>
        <end position="136"/>
    </location>
</feature>
<keyword evidence="2" id="KW-0472">Membrane</keyword>